<comment type="similarity">
    <text evidence="1 5">Belongs to the glycosyl hydrolase 5 (cellulase A) family.</text>
</comment>
<name>A0A1Y2ERJ4_9FUNG</name>
<dbReference type="AlphaFoldDB" id="A0A1Y2ERJ4"/>
<evidence type="ECO:0000256" key="7">
    <source>
        <dbReference type="SAM" id="SignalP"/>
    </source>
</evidence>
<evidence type="ECO:0000256" key="5">
    <source>
        <dbReference type="RuleBase" id="RU361153"/>
    </source>
</evidence>
<proteinExistence type="inferred from homology"/>
<evidence type="ECO:0000256" key="6">
    <source>
        <dbReference type="SAM" id="MobiDB-lite"/>
    </source>
</evidence>
<organism evidence="9 10">
    <name type="scientific">Neocallimastix californiae</name>
    <dbReference type="NCBI Taxonomy" id="1754190"/>
    <lineage>
        <taxon>Eukaryota</taxon>
        <taxon>Fungi</taxon>
        <taxon>Fungi incertae sedis</taxon>
        <taxon>Chytridiomycota</taxon>
        <taxon>Chytridiomycota incertae sedis</taxon>
        <taxon>Neocallimastigomycetes</taxon>
        <taxon>Neocallimastigales</taxon>
        <taxon>Neocallimastigaceae</taxon>
        <taxon>Neocallimastix</taxon>
    </lineage>
</organism>
<dbReference type="PANTHER" id="PTHR31297">
    <property type="entry name" value="GLUCAN ENDO-1,6-BETA-GLUCOSIDASE B"/>
    <property type="match status" value="1"/>
</dbReference>
<comment type="caution">
    <text evidence="9">The sequence shown here is derived from an EMBL/GenBank/DDBJ whole genome shotgun (WGS) entry which is preliminary data.</text>
</comment>
<keyword evidence="10" id="KW-1185">Reference proteome</keyword>
<reference evidence="9 10" key="1">
    <citation type="submission" date="2016-08" db="EMBL/GenBank/DDBJ databases">
        <title>A Parts List for Fungal Cellulosomes Revealed by Comparative Genomics.</title>
        <authorList>
            <consortium name="DOE Joint Genome Institute"/>
            <person name="Haitjema C.H."/>
            <person name="Gilmore S.P."/>
            <person name="Henske J.K."/>
            <person name="Solomon K.V."/>
            <person name="De Groot R."/>
            <person name="Kuo A."/>
            <person name="Mondo S.J."/>
            <person name="Salamov A.A."/>
            <person name="Labutti K."/>
            <person name="Zhao Z."/>
            <person name="Chiniquy J."/>
            <person name="Barry K."/>
            <person name="Brewer H.M."/>
            <person name="Purvine S.O."/>
            <person name="Wright A.T."/>
            <person name="Boxma B."/>
            <person name="Van Alen T."/>
            <person name="Hackstein J.H."/>
            <person name="Baker S.E."/>
            <person name="Grigoriev I.V."/>
            <person name="O'Malley M.A."/>
        </authorList>
    </citation>
    <scope>NUCLEOTIDE SEQUENCE [LARGE SCALE GENOMIC DNA]</scope>
    <source>
        <strain evidence="9 10">G1</strain>
    </source>
</reference>
<feature type="region of interest" description="Disordered" evidence="6">
    <location>
        <begin position="359"/>
        <end position="558"/>
    </location>
</feature>
<keyword evidence="3 5" id="KW-0378">Hydrolase</keyword>
<feature type="compositionally biased region" description="Low complexity" evidence="6">
    <location>
        <begin position="428"/>
        <end position="455"/>
    </location>
</feature>
<dbReference type="InterPro" id="IPR017853">
    <property type="entry name" value="GH"/>
</dbReference>
<evidence type="ECO:0000256" key="4">
    <source>
        <dbReference type="ARBA" id="ARBA00023295"/>
    </source>
</evidence>
<feature type="signal peptide" evidence="7">
    <location>
        <begin position="1"/>
        <end position="19"/>
    </location>
</feature>
<feature type="compositionally biased region" description="Pro residues" evidence="6">
    <location>
        <begin position="516"/>
        <end position="537"/>
    </location>
</feature>
<dbReference type="GO" id="GO:0009251">
    <property type="term" value="P:glucan catabolic process"/>
    <property type="evidence" value="ECO:0007669"/>
    <property type="project" value="TreeGrafter"/>
</dbReference>
<evidence type="ECO:0000256" key="3">
    <source>
        <dbReference type="ARBA" id="ARBA00022801"/>
    </source>
</evidence>
<feature type="chain" id="PRO_5012688850" evidence="7">
    <location>
        <begin position="20"/>
        <end position="604"/>
    </location>
</feature>
<dbReference type="PROSITE" id="PS00659">
    <property type="entry name" value="GLYCOSYL_HYDROL_F5"/>
    <property type="match status" value="1"/>
</dbReference>
<evidence type="ECO:0000259" key="8">
    <source>
        <dbReference type="Pfam" id="PF00150"/>
    </source>
</evidence>
<evidence type="ECO:0000256" key="1">
    <source>
        <dbReference type="ARBA" id="ARBA00005641"/>
    </source>
</evidence>
<dbReference type="Proteomes" id="UP000193920">
    <property type="component" value="Unassembled WGS sequence"/>
</dbReference>
<dbReference type="Pfam" id="PF00150">
    <property type="entry name" value="Cellulase"/>
    <property type="match status" value="1"/>
</dbReference>
<dbReference type="PANTHER" id="PTHR31297:SF17">
    <property type="entry name" value="ENDOGLUCANASE"/>
    <property type="match status" value="1"/>
</dbReference>
<evidence type="ECO:0000313" key="10">
    <source>
        <dbReference type="Proteomes" id="UP000193920"/>
    </source>
</evidence>
<keyword evidence="2 7" id="KW-0732">Signal</keyword>
<dbReference type="EMBL" id="MCOG01000030">
    <property type="protein sequence ID" value="ORY74211.1"/>
    <property type="molecule type" value="Genomic_DNA"/>
</dbReference>
<dbReference type="InterPro" id="IPR001547">
    <property type="entry name" value="Glyco_hydro_5"/>
</dbReference>
<feature type="compositionally biased region" description="Polar residues" evidence="6">
    <location>
        <begin position="476"/>
        <end position="487"/>
    </location>
</feature>
<dbReference type="GO" id="GO:0005576">
    <property type="term" value="C:extracellular region"/>
    <property type="evidence" value="ECO:0007669"/>
    <property type="project" value="TreeGrafter"/>
</dbReference>
<feature type="compositionally biased region" description="Low complexity" evidence="6">
    <location>
        <begin position="488"/>
        <end position="515"/>
    </location>
</feature>
<dbReference type="PROSITE" id="PS51257">
    <property type="entry name" value="PROKAR_LIPOPROTEIN"/>
    <property type="match status" value="1"/>
</dbReference>
<dbReference type="GO" id="GO:0008422">
    <property type="term" value="F:beta-glucosidase activity"/>
    <property type="evidence" value="ECO:0007669"/>
    <property type="project" value="TreeGrafter"/>
</dbReference>
<feature type="compositionally biased region" description="Low complexity" evidence="6">
    <location>
        <begin position="538"/>
        <end position="553"/>
    </location>
</feature>
<sequence>MRLFSALTLAGLSILGCHAMSSMELTKNMKIGWSLGNTLDANCADTLDYSEDQTASETCWGNVKTTEGLFTALMKDGFDTFRIPTTWDGHFGEGPDYKIDSAWMKRVHEVVDYAYKNGAYVILNIHHEKWNYAFANNLEKAKTILVAIWKQIAAEFADYDEHLIFEGLNEPRKVGDPVEWTGGDSEGWDFVNQMNELFVKTIRGCSGENAKRHLMIPTYAATTQDGAINAFKFPSGDNNLIVSLHAYTPYNFALNNGDGAVTTFDNPSELDYLFNLIKTKFISQNIPVIIGEFGAMSRENDAERAKWAEYYTKGAKAIGVPCVVWDNGIFEGTGERFGLIDRTTFEIKAPEVVNGLMKGIGSTGPVTPTKKETSGSPQGNEANANVPPMDANANNNNAPADLPPKSLPNELPAEIPIEVPATGNNNDTPSTSLPPKTLPNDNTSTGNDDNNSNSNVPSDLPSKSLPIENNNNNNNESTLPTKTLPSQNATTLPPKTLPNNNNNNNMPAPPTQQDQPVPPTQPEQPVPPTQQNPPAPQAQPEQPSEQQDSPAPSGDYFSCPKDDWNCKQGMADKCYKEADSCWTSQGDASKCEDLIKNCNKIWQS</sequence>
<dbReference type="InterPro" id="IPR050386">
    <property type="entry name" value="Glycosyl_hydrolase_5"/>
</dbReference>
<dbReference type="GO" id="GO:0009986">
    <property type="term" value="C:cell surface"/>
    <property type="evidence" value="ECO:0007669"/>
    <property type="project" value="TreeGrafter"/>
</dbReference>
<dbReference type="OrthoDB" id="412536at2759"/>
<evidence type="ECO:0000313" key="9">
    <source>
        <dbReference type="EMBL" id="ORY74211.1"/>
    </source>
</evidence>
<accession>A0A1Y2ERJ4</accession>
<dbReference type="STRING" id="1754190.A0A1Y2ERJ4"/>
<protein>
    <submittedName>
        <fullName evidence="9">Cellulase-domain-containing protein</fullName>
    </submittedName>
</protein>
<evidence type="ECO:0000256" key="2">
    <source>
        <dbReference type="ARBA" id="ARBA00022729"/>
    </source>
</evidence>
<feature type="compositionally biased region" description="Low complexity" evidence="6">
    <location>
        <begin position="382"/>
        <end position="400"/>
    </location>
</feature>
<keyword evidence="4 5" id="KW-0326">Glycosidase</keyword>
<gene>
    <name evidence="9" type="ORF">LY90DRAFT_699379</name>
</gene>
<dbReference type="Gene3D" id="3.20.20.80">
    <property type="entry name" value="Glycosidases"/>
    <property type="match status" value="1"/>
</dbReference>
<feature type="domain" description="Glycoside hydrolase family 5" evidence="8">
    <location>
        <begin position="46"/>
        <end position="329"/>
    </location>
</feature>
<dbReference type="InterPro" id="IPR018087">
    <property type="entry name" value="Glyco_hydro_5_CS"/>
</dbReference>
<dbReference type="SUPFAM" id="SSF51445">
    <property type="entry name" value="(Trans)glycosidases"/>
    <property type="match status" value="1"/>
</dbReference>